<accession>A0ABW2PE51</accession>
<evidence type="ECO:0000256" key="7">
    <source>
        <dbReference type="ARBA" id="ARBA00023157"/>
    </source>
</evidence>
<comment type="subcellular location">
    <subcellularLocation>
        <location evidence="1">Secreted</location>
    </subcellularLocation>
</comment>
<dbReference type="InterPro" id="IPR000691">
    <property type="entry name" value="Prot_inh_I16_SSI"/>
</dbReference>
<keyword evidence="13" id="KW-1185">Reference proteome</keyword>
<gene>
    <name evidence="12" type="ORF">ACFQSB_35285</name>
</gene>
<dbReference type="EMBL" id="JBHTCG010000039">
    <property type="protein sequence ID" value="MFC7387513.1"/>
    <property type="molecule type" value="Genomic_DNA"/>
</dbReference>
<keyword evidence="10" id="KW-0732">Signal</keyword>
<evidence type="ECO:0000256" key="1">
    <source>
        <dbReference type="ARBA" id="ARBA00004613"/>
    </source>
</evidence>
<feature type="domain" description="Subtilisin inhibitor" evidence="11">
    <location>
        <begin position="147"/>
        <end position="232"/>
    </location>
</feature>
<feature type="chain" id="PRO_5046714651" evidence="10">
    <location>
        <begin position="22"/>
        <end position="246"/>
    </location>
</feature>
<protein>
    <submittedName>
        <fullName evidence="12">SSI family serine proteinase inhibitor</fullName>
    </submittedName>
</protein>
<dbReference type="InterPro" id="IPR023549">
    <property type="entry name" value="Subtilisin_inhibitor"/>
</dbReference>
<evidence type="ECO:0000259" key="11">
    <source>
        <dbReference type="Pfam" id="PF00720"/>
    </source>
</evidence>
<evidence type="ECO:0000256" key="3">
    <source>
        <dbReference type="ARBA" id="ARBA00011738"/>
    </source>
</evidence>
<keyword evidence="7" id="KW-1015">Disulfide bond</keyword>
<feature type="region of interest" description="Disordered" evidence="9">
    <location>
        <begin position="91"/>
        <end position="126"/>
    </location>
</feature>
<evidence type="ECO:0000256" key="8">
    <source>
        <dbReference type="RuleBase" id="RU003471"/>
    </source>
</evidence>
<organism evidence="12 13">
    <name type="scientific">Sphaerisporangium rhizosphaerae</name>
    <dbReference type="NCBI Taxonomy" id="2269375"/>
    <lineage>
        <taxon>Bacteria</taxon>
        <taxon>Bacillati</taxon>
        <taxon>Actinomycetota</taxon>
        <taxon>Actinomycetes</taxon>
        <taxon>Streptosporangiales</taxon>
        <taxon>Streptosporangiaceae</taxon>
        <taxon>Sphaerisporangium</taxon>
    </lineage>
</organism>
<keyword evidence="5 8" id="KW-0646">Protease inhibitor</keyword>
<evidence type="ECO:0000313" key="12">
    <source>
        <dbReference type="EMBL" id="MFC7387513.1"/>
    </source>
</evidence>
<proteinExistence type="inferred from homology"/>
<dbReference type="Pfam" id="PF00720">
    <property type="entry name" value="SSI"/>
    <property type="match status" value="1"/>
</dbReference>
<name>A0ABW2PE51_9ACTN</name>
<dbReference type="SUPFAM" id="SSF55399">
    <property type="entry name" value="Subtilisin inhibitor"/>
    <property type="match status" value="1"/>
</dbReference>
<dbReference type="InterPro" id="IPR036819">
    <property type="entry name" value="Subtilisin_inhibitor-like_sf"/>
</dbReference>
<dbReference type="RefSeq" id="WP_380831245.1">
    <property type="nucleotide sequence ID" value="NZ_JBHTCG010000039.1"/>
</dbReference>
<evidence type="ECO:0000256" key="6">
    <source>
        <dbReference type="ARBA" id="ARBA00022900"/>
    </source>
</evidence>
<comment type="similarity">
    <text evidence="2 8">Belongs to the protease inhibitor I16 (SSI) family.</text>
</comment>
<sequence>MRRLALGLTCAVLLLSTAAALSPTPMSERDLVVIPRPISGTILGLLPGGEHNDLLGPVPGAGPVATGAVPHPLPGGPAAHLLSWMALEETTLGPHAPAPPGSSSASRNASGPGVAANAAPPDAAASNEDLGNAASLNSAPAKGVSRVLLIAVARGESPTPADKAVLLLCGPTAGSHPKAADACKQLEHVGANLNDLNVSPGVKCGKEYDPVTVYAAGLWDSGRLSYERTFTNRCELKATAGPVFDF</sequence>
<reference evidence="13" key="1">
    <citation type="journal article" date="2019" name="Int. J. Syst. Evol. Microbiol.">
        <title>The Global Catalogue of Microorganisms (GCM) 10K type strain sequencing project: providing services to taxonomists for standard genome sequencing and annotation.</title>
        <authorList>
            <consortium name="The Broad Institute Genomics Platform"/>
            <consortium name="The Broad Institute Genome Sequencing Center for Infectious Disease"/>
            <person name="Wu L."/>
            <person name="Ma J."/>
        </authorList>
    </citation>
    <scope>NUCLEOTIDE SEQUENCE [LARGE SCALE GENOMIC DNA]</scope>
    <source>
        <strain evidence="13">CECT 7649</strain>
    </source>
</reference>
<comment type="caution">
    <text evidence="12">The sequence shown here is derived from an EMBL/GenBank/DDBJ whole genome shotgun (WGS) entry which is preliminary data.</text>
</comment>
<evidence type="ECO:0000256" key="2">
    <source>
        <dbReference type="ARBA" id="ARBA00010472"/>
    </source>
</evidence>
<feature type="signal peptide" evidence="10">
    <location>
        <begin position="1"/>
        <end position="21"/>
    </location>
</feature>
<evidence type="ECO:0000256" key="4">
    <source>
        <dbReference type="ARBA" id="ARBA00022525"/>
    </source>
</evidence>
<comment type="subunit">
    <text evidence="3">Homodimer.</text>
</comment>
<dbReference type="Proteomes" id="UP001596496">
    <property type="component" value="Unassembled WGS sequence"/>
</dbReference>
<keyword evidence="4" id="KW-0964">Secreted</keyword>
<evidence type="ECO:0000313" key="13">
    <source>
        <dbReference type="Proteomes" id="UP001596496"/>
    </source>
</evidence>
<evidence type="ECO:0000256" key="9">
    <source>
        <dbReference type="SAM" id="MobiDB-lite"/>
    </source>
</evidence>
<dbReference type="Gene3D" id="3.30.350.10">
    <property type="entry name" value="Subtilisin inhibitor-like"/>
    <property type="match status" value="1"/>
</dbReference>
<dbReference type="PRINTS" id="PR00294">
    <property type="entry name" value="SSBTLNINHBTR"/>
</dbReference>
<evidence type="ECO:0000256" key="10">
    <source>
        <dbReference type="SAM" id="SignalP"/>
    </source>
</evidence>
<keyword evidence="6 8" id="KW-0722">Serine protease inhibitor</keyword>
<evidence type="ECO:0000256" key="5">
    <source>
        <dbReference type="ARBA" id="ARBA00022690"/>
    </source>
</evidence>
<feature type="compositionally biased region" description="Low complexity" evidence="9">
    <location>
        <begin position="101"/>
        <end position="126"/>
    </location>
</feature>